<dbReference type="PANTHER" id="PTHR43739:SF5">
    <property type="entry name" value="EXO-ALPHA-SIALIDASE"/>
    <property type="match status" value="1"/>
</dbReference>
<evidence type="ECO:0000313" key="1">
    <source>
        <dbReference type="EMBL" id="RMC35067.1"/>
    </source>
</evidence>
<reference evidence="1 2" key="1">
    <citation type="submission" date="2018-07" db="EMBL/GenBank/DDBJ databases">
        <authorList>
            <person name="Zhang Y."/>
            <person name="Wang L."/>
            <person name="Ma S."/>
        </authorList>
    </citation>
    <scope>NUCLEOTIDE SEQUENCE [LARGE SCALE GENOMIC DNA]</scope>
    <source>
        <strain evidence="1 2">4-2</strain>
    </source>
</reference>
<gene>
    <name evidence="1" type="ORF">C9E81_11925</name>
</gene>
<organism evidence="1 2">
    <name type="scientific">Paracoccus alkanivorans</name>
    <dbReference type="NCBI Taxonomy" id="2116655"/>
    <lineage>
        <taxon>Bacteria</taxon>
        <taxon>Pseudomonadati</taxon>
        <taxon>Pseudomonadota</taxon>
        <taxon>Alphaproteobacteria</taxon>
        <taxon>Rhodobacterales</taxon>
        <taxon>Paracoccaceae</taxon>
        <taxon>Paracoccus</taxon>
    </lineage>
</organism>
<dbReference type="Gene3D" id="2.130.10.10">
    <property type="entry name" value="YVTN repeat-like/Quinoprotein amine dehydrogenase"/>
    <property type="match status" value="2"/>
</dbReference>
<dbReference type="OrthoDB" id="9764804at2"/>
<dbReference type="InterPro" id="IPR015943">
    <property type="entry name" value="WD40/YVTN_repeat-like_dom_sf"/>
</dbReference>
<dbReference type="SUPFAM" id="SSF110296">
    <property type="entry name" value="Oligoxyloglucan reducing end-specific cellobiohydrolase"/>
    <property type="match status" value="1"/>
</dbReference>
<evidence type="ECO:0000313" key="2">
    <source>
        <dbReference type="Proteomes" id="UP000273516"/>
    </source>
</evidence>
<dbReference type="GO" id="GO:0010411">
    <property type="term" value="P:xyloglucan metabolic process"/>
    <property type="evidence" value="ECO:0007669"/>
    <property type="project" value="TreeGrafter"/>
</dbReference>
<dbReference type="PANTHER" id="PTHR43739">
    <property type="entry name" value="XYLOGLUCANASE (EUROFUNG)"/>
    <property type="match status" value="1"/>
</dbReference>
<name>A0A3M0MUT9_9RHOB</name>
<protein>
    <submittedName>
        <fullName evidence="1">Exo-alpha-sialidase</fullName>
    </submittedName>
</protein>
<dbReference type="Proteomes" id="UP000273516">
    <property type="component" value="Unassembled WGS sequence"/>
</dbReference>
<dbReference type="EMBL" id="QOKZ01000004">
    <property type="protein sequence ID" value="RMC35067.1"/>
    <property type="molecule type" value="Genomic_DNA"/>
</dbReference>
<dbReference type="InterPro" id="IPR052025">
    <property type="entry name" value="Xyloglucanase_GH74"/>
</dbReference>
<sequence>MPSPGRVATLATHPNRPGRIVAGLASGSVCISDDGGNGWESRAAGLPSAPVNAVTIAADDPDLIYAALRDDGLWKSEDSGRNWSFAMDRPWQNEAEHDPLALASVALETGMGGIWIYAGTDAGLIRVPDCFCRWQAVQPGNAMDALASGKAPPPEAPLPEGEPIHALAVMPSHPGTLYAALPSGLWTSSNGGVVWSQLADGAATAIAVHPRDIGQMAAIIDGNLKLSRDGGASWAAPSAT</sequence>
<comment type="caution">
    <text evidence="1">The sequence shown here is derived from an EMBL/GenBank/DDBJ whole genome shotgun (WGS) entry which is preliminary data.</text>
</comment>
<accession>A0A3M0MUT9</accession>
<keyword evidence="2" id="KW-1185">Reference proteome</keyword>
<dbReference type="AlphaFoldDB" id="A0A3M0MUT9"/>
<proteinExistence type="predicted"/>